<comment type="caution">
    <text evidence="7">The sequence shown here is derived from an EMBL/GenBank/DDBJ whole genome shotgun (WGS) entry which is preliminary data.</text>
</comment>
<keyword evidence="4" id="KW-0732">Signal</keyword>
<dbReference type="PANTHER" id="PTHR13234:SF8">
    <property type="entry name" value="GAMMA-INTERFERON-INDUCIBLE LYSOSOMAL THIOL REDUCTASE"/>
    <property type="match status" value="1"/>
</dbReference>
<keyword evidence="8" id="KW-1185">Reference proteome</keyword>
<evidence type="ECO:0000256" key="1">
    <source>
        <dbReference type="ARBA" id="ARBA00004613"/>
    </source>
</evidence>
<gene>
    <name evidence="7" type="primary">RvY_03950-1</name>
    <name evidence="7" type="synonym">RvY_03950.1</name>
    <name evidence="7" type="ORF">RvY_03950</name>
</gene>
<evidence type="ECO:0000256" key="6">
    <source>
        <dbReference type="SAM" id="Phobius"/>
    </source>
</evidence>
<dbReference type="GO" id="GO:0005576">
    <property type="term" value="C:extracellular region"/>
    <property type="evidence" value="ECO:0007669"/>
    <property type="project" value="UniProtKB-SubCell"/>
</dbReference>
<evidence type="ECO:0000256" key="2">
    <source>
        <dbReference type="ARBA" id="ARBA00005679"/>
    </source>
</evidence>
<evidence type="ECO:0000313" key="7">
    <source>
        <dbReference type="EMBL" id="GAU91754.1"/>
    </source>
</evidence>
<sequence>MATTRHPRGNPYSLHFWKSAGRPRYLLETIFLFCAIGVLFLAYRYFLGGEAEAFEQKMCGTSLQELCSMNPNLIEFCKVTDACVNVRQIKKDAEVAAKSEYPLVLVEVFYETLCPDSKDFIIDQIYPTLQKVGGITNFSLVPYGKAKQTKEKDEYVFTCQHGAQECKGNTIQTCAIHLLAKKGSNLAISLIHCMEVSHDPSSAGPACAKDVGVDFKPIEACASGKMGNELQHVMADRTERTKPKLDWVPWIVVNGVHTEEIQQQASSDLRSLVCSTYKGPKPPGCNE</sequence>
<dbReference type="PANTHER" id="PTHR13234">
    <property type="entry name" value="GAMMA-INTERFERON INDUCIBLE LYSOSOMAL THIOL REDUCTASE GILT"/>
    <property type="match status" value="1"/>
</dbReference>
<evidence type="ECO:0000256" key="3">
    <source>
        <dbReference type="ARBA" id="ARBA00022525"/>
    </source>
</evidence>
<feature type="transmembrane region" description="Helical" evidence="6">
    <location>
        <begin position="25"/>
        <end position="46"/>
    </location>
</feature>
<evidence type="ECO:0000256" key="5">
    <source>
        <dbReference type="ARBA" id="ARBA00023180"/>
    </source>
</evidence>
<dbReference type="OrthoDB" id="958254at2759"/>
<keyword evidence="6" id="KW-0472">Membrane</keyword>
<dbReference type="AlphaFoldDB" id="A0A1D1UPW4"/>
<comment type="similarity">
    <text evidence="2">Belongs to the GILT family.</text>
</comment>
<dbReference type="EMBL" id="BDGG01000002">
    <property type="protein sequence ID" value="GAU91754.1"/>
    <property type="molecule type" value="Genomic_DNA"/>
</dbReference>
<protein>
    <recommendedName>
        <fullName evidence="9">Saposin A-type domain-containing protein</fullName>
    </recommendedName>
</protein>
<dbReference type="Pfam" id="PF03227">
    <property type="entry name" value="GILT"/>
    <property type="match status" value="1"/>
</dbReference>
<accession>A0A1D1UPW4</accession>
<proteinExistence type="inferred from homology"/>
<reference evidence="7 8" key="1">
    <citation type="journal article" date="2016" name="Nat. Commun.">
        <title>Extremotolerant tardigrade genome and improved radiotolerance of human cultured cells by tardigrade-unique protein.</title>
        <authorList>
            <person name="Hashimoto T."/>
            <person name="Horikawa D.D."/>
            <person name="Saito Y."/>
            <person name="Kuwahara H."/>
            <person name="Kozuka-Hata H."/>
            <person name="Shin-I T."/>
            <person name="Minakuchi Y."/>
            <person name="Ohishi K."/>
            <person name="Motoyama A."/>
            <person name="Aizu T."/>
            <person name="Enomoto A."/>
            <person name="Kondo K."/>
            <person name="Tanaka S."/>
            <person name="Hara Y."/>
            <person name="Koshikawa S."/>
            <person name="Sagara H."/>
            <person name="Miura T."/>
            <person name="Yokobori S."/>
            <person name="Miyagawa K."/>
            <person name="Suzuki Y."/>
            <person name="Kubo T."/>
            <person name="Oyama M."/>
            <person name="Kohara Y."/>
            <person name="Fujiyama A."/>
            <person name="Arakawa K."/>
            <person name="Katayama T."/>
            <person name="Toyoda A."/>
            <person name="Kunieda T."/>
        </authorList>
    </citation>
    <scope>NUCLEOTIDE SEQUENCE [LARGE SCALE GENOMIC DNA]</scope>
    <source>
        <strain evidence="7 8">YOKOZUNA-1</strain>
    </source>
</reference>
<dbReference type="STRING" id="947166.A0A1D1UPW4"/>
<keyword evidence="5" id="KW-0325">Glycoprotein</keyword>
<keyword evidence="6" id="KW-1133">Transmembrane helix</keyword>
<comment type="subcellular location">
    <subcellularLocation>
        <location evidence="1">Secreted</location>
    </subcellularLocation>
</comment>
<dbReference type="GO" id="GO:0016671">
    <property type="term" value="F:oxidoreductase activity, acting on a sulfur group of donors, disulfide as acceptor"/>
    <property type="evidence" value="ECO:0007669"/>
    <property type="project" value="InterPro"/>
</dbReference>
<evidence type="ECO:0008006" key="9">
    <source>
        <dbReference type="Google" id="ProtNLM"/>
    </source>
</evidence>
<dbReference type="Proteomes" id="UP000186922">
    <property type="component" value="Unassembled WGS sequence"/>
</dbReference>
<organism evidence="7 8">
    <name type="scientific">Ramazzottius varieornatus</name>
    <name type="common">Water bear</name>
    <name type="synonym">Tardigrade</name>
    <dbReference type="NCBI Taxonomy" id="947166"/>
    <lineage>
        <taxon>Eukaryota</taxon>
        <taxon>Metazoa</taxon>
        <taxon>Ecdysozoa</taxon>
        <taxon>Tardigrada</taxon>
        <taxon>Eutardigrada</taxon>
        <taxon>Parachela</taxon>
        <taxon>Hypsibioidea</taxon>
        <taxon>Ramazzottiidae</taxon>
        <taxon>Ramazzottius</taxon>
    </lineage>
</organism>
<keyword evidence="6" id="KW-0812">Transmembrane</keyword>
<name>A0A1D1UPW4_RAMVA</name>
<evidence type="ECO:0000313" key="8">
    <source>
        <dbReference type="Proteomes" id="UP000186922"/>
    </source>
</evidence>
<keyword evidence="3" id="KW-0964">Secreted</keyword>
<evidence type="ECO:0000256" key="4">
    <source>
        <dbReference type="ARBA" id="ARBA00022729"/>
    </source>
</evidence>
<dbReference type="InterPro" id="IPR004911">
    <property type="entry name" value="Interferon-induced_GILT"/>
</dbReference>